<proteinExistence type="predicted"/>
<feature type="compositionally biased region" description="Low complexity" evidence="1">
    <location>
        <begin position="725"/>
        <end position="757"/>
    </location>
</feature>
<organism evidence="3">
    <name type="scientific">Melampsora larici-populina (strain 98AG31 / pathotype 3-4-7)</name>
    <name type="common">Poplar leaf rust fungus</name>
    <dbReference type="NCBI Taxonomy" id="747676"/>
    <lineage>
        <taxon>Eukaryota</taxon>
        <taxon>Fungi</taxon>
        <taxon>Dikarya</taxon>
        <taxon>Basidiomycota</taxon>
        <taxon>Pucciniomycotina</taxon>
        <taxon>Pucciniomycetes</taxon>
        <taxon>Pucciniales</taxon>
        <taxon>Melampsoraceae</taxon>
        <taxon>Melampsora</taxon>
    </lineage>
</organism>
<evidence type="ECO:0000313" key="3">
    <source>
        <dbReference type="Proteomes" id="UP000001072"/>
    </source>
</evidence>
<gene>
    <name evidence="2" type="ORF">MELLADRAFT_64245</name>
</gene>
<feature type="region of interest" description="Disordered" evidence="1">
    <location>
        <begin position="325"/>
        <end position="420"/>
    </location>
</feature>
<feature type="compositionally biased region" description="Low complexity" evidence="1">
    <location>
        <begin position="771"/>
        <end position="786"/>
    </location>
</feature>
<evidence type="ECO:0000256" key="1">
    <source>
        <dbReference type="SAM" id="MobiDB-lite"/>
    </source>
</evidence>
<dbReference type="KEGG" id="mlr:MELLADRAFT_64245"/>
<protein>
    <submittedName>
        <fullName evidence="2">Uncharacterized protein</fullName>
    </submittedName>
</protein>
<feature type="compositionally biased region" description="Low complexity" evidence="1">
    <location>
        <begin position="399"/>
        <end position="412"/>
    </location>
</feature>
<dbReference type="HOGENOM" id="CLU_334958_0_0_1"/>
<evidence type="ECO:0000313" key="2">
    <source>
        <dbReference type="EMBL" id="EGG05278.1"/>
    </source>
</evidence>
<feature type="compositionally biased region" description="Polar residues" evidence="1">
    <location>
        <begin position="674"/>
        <end position="719"/>
    </location>
</feature>
<feature type="compositionally biased region" description="Polar residues" evidence="1">
    <location>
        <begin position="373"/>
        <end position="382"/>
    </location>
</feature>
<dbReference type="InParanoid" id="F4RQQ7"/>
<dbReference type="RefSeq" id="XP_007411643.1">
    <property type="nucleotide sequence ID" value="XM_007411581.1"/>
</dbReference>
<dbReference type="AlphaFoldDB" id="F4RQQ7"/>
<dbReference type="VEuPathDB" id="FungiDB:MELLADRAFT_64245"/>
<feature type="compositionally biased region" description="Low complexity" evidence="1">
    <location>
        <begin position="345"/>
        <end position="361"/>
    </location>
</feature>
<accession>F4RQQ7</accession>
<dbReference type="Proteomes" id="UP000001072">
    <property type="component" value="Unassembled WGS sequence"/>
</dbReference>
<name>F4RQQ7_MELLP</name>
<dbReference type="EMBL" id="GL883114">
    <property type="protein sequence ID" value="EGG05278.1"/>
    <property type="molecule type" value="Genomic_DNA"/>
</dbReference>
<reference evidence="3" key="1">
    <citation type="journal article" date="2011" name="Proc. Natl. Acad. Sci. U.S.A.">
        <title>Obligate biotrophy features unraveled by the genomic analysis of rust fungi.</title>
        <authorList>
            <person name="Duplessis S."/>
            <person name="Cuomo C.A."/>
            <person name="Lin Y.-C."/>
            <person name="Aerts A."/>
            <person name="Tisserant E."/>
            <person name="Veneault-Fourrey C."/>
            <person name="Joly D.L."/>
            <person name="Hacquard S."/>
            <person name="Amselem J."/>
            <person name="Cantarel B.L."/>
            <person name="Chiu R."/>
            <person name="Coutinho P.M."/>
            <person name="Feau N."/>
            <person name="Field M."/>
            <person name="Frey P."/>
            <person name="Gelhaye E."/>
            <person name="Goldberg J."/>
            <person name="Grabherr M.G."/>
            <person name="Kodira C.D."/>
            <person name="Kohler A."/>
            <person name="Kuees U."/>
            <person name="Lindquist E.A."/>
            <person name="Lucas S.M."/>
            <person name="Mago R."/>
            <person name="Mauceli E."/>
            <person name="Morin E."/>
            <person name="Murat C."/>
            <person name="Pangilinan J.L."/>
            <person name="Park R."/>
            <person name="Pearson M."/>
            <person name="Quesneville H."/>
            <person name="Rouhier N."/>
            <person name="Sakthikumar S."/>
            <person name="Salamov A.A."/>
            <person name="Schmutz J."/>
            <person name="Selles B."/>
            <person name="Shapiro H."/>
            <person name="Tanguay P."/>
            <person name="Tuskan G.A."/>
            <person name="Henrissat B."/>
            <person name="Van de Peer Y."/>
            <person name="Rouze P."/>
            <person name="Ellis J.G."/>
            <person name="Dodds P.N."/>
            <person name="Schein J.E."/>
            <person name="Zhong S."/>
            <person name="Hamelin R.C."/>
            <person name="Grigoriev I.V."/>
            <person name="Szabo L.J."/>
            <person name="Martin F."/>
        </authorList>
    </citation>
    <scope>NUCLEOTIDE SEQUENCE [LARGE SCALE GENOMIC DNA]</scope>
    <source>
        <strain evidence="3">98AG31 / pathotype 3-4-7</strain>
    </source>
</reference>
<feature type="compositionally biased region" description="Polar residues" evidence="1">
    <location>
        <begin position="791"/>
        <end position="803"/>
    </location>
</feature>
<dbReference type="GeneID" id="18930235"/>
<keyword evidence="3" id="KW-1185">Reference proteome</keyword>
<sequence length="852" mass="93404">MLSLQHTNSNQEQNLGSSISEYDLNSQDELQVMEELNDSLSEYHSLPDIPNSLSYNAQSDTVAASASPGFLGIDFDGEDDDWFDKEFSSKCTNSHHGHNSETRLDQIPLDLLPSAPLLRPQAIHQAINFSPLWLNSPPSSVLSSNKTPVPSYKQGQLPTISYPFEPSILTQSSCARSSCMSVTSNNSSITPHTEHAYTTSTINVTSPAVVLQNQDVFRPSEEISCGEVHNEEPADSSVLLSFVVPHSSDERSNRNAARSSSHAVQPGLISPLILHGSSLTPDSRFSADIHTSNHTKESRTQQLGRLLTPVKIYTTHSLLYHTSESLPLGTSIPSPPDTSLSIGGPSLFSPSPTESSTTFSLHSHNSESDSGYLISSTYPSSIESHDSRHMKKSPRSFLPHSESSASTPSPNSTKKLAPSMTTGMSYNQVNEEMDEVLDFDNFQVPECYNDFVFAETDNVGSGVVKRSISQSDRRPWTRSRTSLQHVKSLDLGCPSKIPSLFGLSKLKSREAPQKIPMSSRDSLDSQGKKSIFCRDPVDPVVKKPVPSRSRSLQLVNNVDVSRQNATQNVYPQYGMETEDDDEEEELSRWFDIADDVIARSHQSILERNRAFVRDLKLPELGNGHTPSNSSNAPASIRDSCESEGYVYGPTTSNVLEGFSKESPKVRLHSRIGFRQTNRSKSSTHGHSSPVNESKSSKAQNAISSLYQSLRSKKQSTQTAKPFGLSPNSIPSGSESSHYSTSSSSTSSPSPITHSPHSILLDHGDRSQPPKRSVSQSRIRSSNNSIRAGSIHQGSGNSYTLESSKNLQHALNNPRHHPNPTDPYSHLIHPCRPSKNRHAFKYSQSSLGLDLNC</sequence>
<feature type="region of interest" description="Disordered" evidence="1">
    <location>
        <begin position="651"/>
        <end position="803"/>
    </location>
</feature>
<dbReference type="OrthoDB" id="10473257at2759"/>